<dbReference type="Gene3D" id="3.30.70.100">
    <property type="match status" value="1"/>
</dbReference>
<dbReference type="AlphaFoldDB" id="A0A1G6GVF0"/>
<dbReference type="RefSeq" id="WP_092818453.1">
    <property type="nucleotide sequence ID" value="NZ_BAABKJ010000006.1"/>
</dbReference>
<organism evidence="2 3">
    <name type="scientific">Acinetobacter kookii</name>
    <dbReference type="NCBI Taxonomy" id="1226327"/>
    <lineage>
        <taxon>Bacteria</taxon>
        <taxon>Pseudomonadati</taxon>
        <taxon>Pseudomonadota</taxon>
        <taxon>Gammaproteobacteria</taxon>
        <taxon>Moraxellales</taxon>
        <taxon>Moraxellaceae</taxon>
        <taxon>Acinetobacter</taxon>
    </lineage>
</organism>
<feature type="domain" description="ABM" evidence="1">
    <location>
        <begin position="2"/>
        <end position="100"/>
    </location>
</feature>
<dbReference type="PANTHER" id="PTHR33336:SF3">
    <property type="entry name" value="ABM DOMAIN-CONTAINING PROTEIN"/>
    <property type="match status" value="1"/>
</dbReference>
<keyword evidence="2" id="KW-0503">Monooxygenase</keyword>
<dbReference type="InterPro" id="IPR011008">
    <property type="entry name" value="Dimeric_a/b-barrel"/>
</dbReference>
<dbReference type="InterPro" id="IPR007138">
    <property type="entry name" value="ABM_dom"/>
</dbReference>
<dbReference type="Pfam" id="PF03992">
    <property type="entry name" value="ABM"/>
    <property type="match status" value="1"/>
</dbReference>
<keyword evidence="3" id="KW-1185">Reference proteome</keyword>
<dbReference type="InterPro" id="IPR050744">
    <property type="entry name" value="AI-2_Isomerase_LsrG"/>
</dbReference>
<gene>
    <name evidence="2" type="ORF">SAMN05421732_101383</name>
</gene>
<name>A0A1G6GVF0_9GAMM</name>
<keyword evidence="2" id="KW-0560">Oxidoreductase</keyword>
<dbReference type="STRING" id="1226327.SAMN05421732_101383"/>
<reference evidence="3" key="1">
    <citation type="submission" date="2016-09" db="EMBL/GenBank/DDBJ databases">
        <authorList>
            <person name="Varghese N."/>
            <person name="Submissions S."/>
        </authorList>
    </citation>
    <scope>NUCLEOTIDE SEQUENCE [LARGE SCALE GENOMIC DNA]</scope>
    <source>
        <strain evidence="3">ANC 4667</strain>
    </source>
</reference>
<dbReference type="PROSITE" id="PS51725">
    <property type="entry name" value="ABM"/>
    <property type="match status" value="1"/>
</dbReference>
<dbReference type="OrthoDB" id="9812192at2"/>
<evidence type="ECO:0000313" key="2">
    <source>
        <dbReference type="EMBL" id="SDB85833.1"/>
    </source>
</evidence>
<protein>
    <submittedName>
        <fullName evidence="2">Quinol monooxygenase YgiN</fullName>
    </submittedName>
</protein>
<accession>A0A1G6GVF0</accession>
<dbReference type="GO" id="GO:0004497">
    <property type="term" value="F:monooxygenase activity"/>
    <property type="evidence" value="ECO:0007669"/>
    <property type="project" value="UniProtKB-KW"/>
</dbReference>
<proteinExistence type="predicted"/>
<dbReference type="PANTHER" id="PTHR33336">
    <property type="entry name" value="QUINOL MONOOXYGENASE YGIN-RELATED"/>
    <property type="match status" value="1"/>
</dbReference>
<dbReference type="SUPFAM" id="SSF54909">
    <property type="entry name" value="Dimeric alpha+beta barrel"/>
    <property type="match status" value="1"/>
</dbReference>
<dbReference type="Proteomes" id="UP000243468">
    <property type="component" value="Unassembled WGS sequence"/>
</dbReference>
<sequence length="106" mass="12210">MLIVIADIQIRPGVQHRENVLNAFRNITPVVLQEEGCHGYELLVDHDSNVHYQTKVSDSITMLEQWQSIEHLNAHLQTPHMQAYQQQVKDDVLDVKIRIMQKGLSA</sequence>
<evidence type="ECO:0000313" key="3">
    <source>
        <dbReference type="Proteomes" id="UP000243468"/>
    </source>
</evidence>
<dbReference type="EMBL" id="FMYO01000001">
    <property type="protein sequence ID" value="SDB85833.1"/>
    <property type="molecule type" value="Genomic_DNA"/>
</dbReference>
<evidence type="ECO:0000259" key="1">
    <source>
        <dbReference type="PROSITE" id="PS51725"/>
    </source>
</evidence>
<dbReference type="GO" id="GO:0005829">
    <property type="term" value="C:cytosol"/>
    <property type="evidence" value="ECO:0007669"/>
    <property type="project" value="TreeGrafter"/>
</dbReference>